<name>W4LEI8_ENTF1</name>
<comment type="caution">
    <text evidence="2">The sequence shown here is derived from an EMBL/GenBank/DDBJ whole genome shotgun (WGS) entry which is preliminary data.</text>
</comment>
<keyword evidence="3" id="KW-1185">Reference proteome</keyword>
<accession>W4LEI8</accession>
<dbReference type="HOGENOM" id="CLU_2841592_0_0_7"/>
<gene>
    <name evidence="2" type="ORF">ETSY1_26810</name>
</gene>
<dbReference type="AlphaFoldDB" id="W4LEI8"/>
<proteinExistence type="predicted"/>
<evidence type="ECO:0000313" key="3">
    <source>
        <dbReference type="Proteomes" id="UP000019141"/>
    </source>
</evidence>
<reference evidence="2 3" key="1">
    <citation type="journal article" date="2014" name="Nature">
        <title>An environmental bacterial taxon with a large and distinct metabolic repertoire.</title>
        <authorList>
            <person name="Wilson M.C."/>
            <person name="Mori T."/>
            <person name="Ruckert C."/>
            <person name="Uria A.R."/>
            <person name="Helf M.J."/>
            <person name="Takada K."/>
            <person name="Gernert C."/>
            <person name="Steffens U.A."/>
            <person name="Heycke N."/>
            <person name="Schmitt S."/>
            <person name="Rinke C."/>
            <person name="Helfrich E.J."/>
            <person name="Brachmann A.O."/>
            <person name="Gurgui C."/>
            <person name="Wakimoto T."/>
            <person name="Kracht M."/>
            <person name="Crusemann M."/>
            <person name="Hentschel U."/>
            <person name="Abe I."/>
            <person name="Matsunaga S."/>
            <person name="Kalinowski J."/>
            <person name="Takeyama H."/>
            <person name="Piel J."/>
        </authorList>
    </citation>
    <scope>NUCLEOTIDE SEQUENCE [LARGE SCALE GENOMIC DNA]</scope>
    <source>
        <strain evidence="3">TSY1</strain>
    </source>
</reference>
<evidence type="ECO:0000313" key="2">
    <source>
        <dbReference type="EMBL" id="ETW96392.1"/>
    </source>
</evidence>
<evidence type="ECO:0000256" key="1">
    <source>
        <dbReference type="SAM" id="MobiDB-lite"/>
    </source>
</evidence>
<organism evidence="2 3">
    <name type="scientific">Entotheonella factor</name>
    <dbReference type="NCBI Taxonomy" id="1429438"/>
    <lineage>
        <taxon>Bacteria</taxon>
        <taxon>Pseudomonadati</taxon>
        <taxon>Nitrospinota/Tectimicrobiota group</taxon>
        <taxon>Candidatus Tectimicrobiota</taxon>
        <taxon>Candidatus Entotheonellia</taxon>
        <taxon>Candidatus Entotheonellales</taxon>
        <taxon>Candidatus Entotheonellaceae</taxon>
        <taxon>Candidatus Entotheonella</taxon>
    </lineage>
</organism>
<protein>
    <submittedName>
        <fullName evidence="2">Uncharacterized protein</fullName>
    </submittedName>
</protein>
<feature type="region of interest" description="Disordered" evidence="1">
    <location>
        <begin position="1"/>
        <end position="30"/>
    </location>
</feature>
<dbReference type="EMBL" id="AZHW01000793">
    <property type="protein sequence ID" value="ETW96392.1"/>
    <property type="molecule type" value="Genomic_DNA"/>
</dbReference>
<dbReference type="Proteomes" id="UP000019141">
    <property type="component" value="Unassembled WGS sequence"/>
</dbReference>
<sequence>MVLGGESAGGHLPLLAADPQGPDGFEEDTDHVGLSRDVLAVIGMAPARQRPIQWRCSWLATQPRP</sequence>